<comment type="cofactor">
    <cofactor evidence="1">
        <name>[4Fe-4S] cluster</name>
        <dbReference type="ChEBI" id="CHEBI:49883"/>
    </cofactor>
</comment>
<dbReference type="GO" id="GO:0046872">
    <property type="term" value="F:metal ion binding"/>
    <property type="evidence" value="ECO:0007669"/>
    <property type="project" value="UniProtKB-KW"/>
</dbReference>
<dbReference type="RefSeq" id="WP_072783925.1">
    <property type="nucleotide sequence ID" value="NZ_FRCX01000004.1"/>
</dbReference>
<dbReference type="InterPro" id="IPR013785">
    <property type="entry name" value="Aldolase_TIM"/>
</dbReference>
<dbReference type="Proteomes" id="UP000184339">
    <property type="component" value="Unassembled WGS sequence"/>
</dbReference>
<organism evidence="8 9">
    <name type="scientific">Duganella sacchari</name>
    <dbReference type="NCBI Taxonomy" id="551987"/>
    <lineage>
        <taxon>Bacteria</taxon>
        <taxon>Pseudomonadati</taxon>
        <taxon>Pseudomonadota</taxon>
        <taxon>Betaproteobacteria</taxon>
        <taxon>Burkholderiales</taxon>
        <taxon>Oxalobacteraceae</taxon>
        <taxon>Telluria group</taxon>
        <taxon>Duganella</taxon>
    </lineage>
</organism>
<dbReference type="SFLD" id="SFLDG01094">
    <property type="entry name" value="Uncharacterised_Radical_SAM_Su"/>
    <property type="match status" value="1"/>
</dbReference>
<evidence type="ECO:0000259" key="7">
    <source>
        <dbReference type="PROSITE" id="PS51918"/>
    </source>
</evidence>
<dbReference type="EMBL" id="FRCX01000004">
    <property type="protein sequence ID" value="SHN06320.1"/>
    <property type="molecule type" value="Genomic_DNA"/>
</dbReference>
<dbReference type="Gene3D" id="3.20.20.70">
    <property type="entry name" value="Aldolase class I"/>
    <property type="match status" value="1"/>
</dbReference>
<keyword evidence="4" id="KW-0479">Metal-binding</keyword>
<evidence type="ECO:0000313" key="8">
    <source>
        <dbReference type="EMBL" id="SHN06320.1"/>
    </source>
</evidence>
<proteinExistence type="predicted"/>
<evidence type="ECO:0000256" key="4">
    <source>
        <dbReference type="ARBA" id="ARBA00022723"/>
    </source>
</evidence>
<keyword evidence="3" id="KW-0949">S-adenosyl-L-methionine</keyword>
<dbReference type="CDD" id="cd01335">
    <property type="entry name" value="Radical_SAM"/>
    <property type="match status" value="1"/>
</dbReference>
<dbReference type="InterPro" id="IPR058240">
    <property type="entry name" value="rSAM_sf"/>
</dbReference>
<sequence>MPSPEPKQERRSLRVGGYTPFSATEFPGLLSAVVFVQGCPWRCGYCQNPHLQERTRENPIAWKDVMTTLERRSGLLDAVVFCGGEPTMDPALEDAIQQVRAMGFKVGLETACIYPDRLRDVLPLLDWIGFDVKTTFDSYAAITGVGGSGEPVRECVAAILDSGVAYECRTTVHPDQLPPERLVALARMLAAMGVNNYVLQEFRATGCADDALINGAIPGYPGEDVLTGIAPLFRNFSVRRAGQEAR</sequence>
<keyword evidence="9" id="KW-1185">Reference proteome</keyword>
<dbReference type="InterPro" id="IPR007197">
    <property type="entry name" value="rSAM"/>
</dbReference>
<evidence type="ECO:0000256" key="1">
    <source>
        <dbReference type="ARBA" id="ARBA00001966"/>
    </source>
</evidence>
<dbReference type="OrthoDB" id="9782387at2"/>
<protein>
    <submittedName>
        <fullName evidence="8">Anaerobic ribonucleoside-triphosphate reductase activating protein</fullName>
    </submittedName>
</protein>
<evidence type="ECO:0000256" key="5">
    <source>
        <dbReference type="ARBA" id="ARBA00023004"/>
    </source>
</evidence>
<keyword evidence="6" id="KW-0411">Iron-sulfur</keyword>
<dbReference type="SFLD" id="SFLDS00029">
    <property type="entry name" value="Radical_SAM"/>
    <property type="match status" value="1"/>
</dbReference>
<dbReference type="STRING" id="551987.SAMN05192549_104124"/>
<evidence type="ECO:0000256" key="2">
    <source>
        <dbReference type="ARBA" id="ARBA00022485"/>
    </source>
</evidence>
<name>A0A1M7NR64_9BURK</name>
<evidence type="ECO:0000256" key="6">
    <source>
        <dbReference type="ARBA" id="ARBA00023014"/>
    </source>
</evidence>
<evidence type="ECO:0000313" key="9">
    <source>
        <dbReference type="Proteomes" id="UP000184339"/>
    </source>
</evidence>
<dbReference type="InterPro" id="IPR012840">
    <property type="entry name" value="NrdG2"/>
</dbReference>
<feature type="domain" description="Radical SAM core" evidence="7">
    <location>
        <begin position="24"/>
        <end position="239"/>
    </location>
</feature>
<dbReference type="AlphaFoldDB" id="A0A1M7NR64"/>
<keyword evidence="5" id="KW-0408">Iron</keyword>
<dbReference type="PANTHER" id="PTHR30352">
    <property type="entry name" value="PYRUVATE FORMATE-LYASE-ACTIVATING ENZYME"/>
    <property type="match status" value="1"/>
</dbReference>
<evidence type="ECO:0000256" key="3">
    <source>
        <dbReference type="ARBA" id="ARBA00022691"/>
    </source>
</evidence>
<dbReference type="GO" id="GO:0003824">
    <property type="term" value="F:catalytic activity"/>
    <property type="evidence" value="ECO:0007669"/>
    <property type="project" value="InterPro"/>
</dbReference>
<reference evidence="9" key="1">
    <citation type="submission" date="2016-11" db="EMBL/GenBank/DDBJ databases">
        <authorList>
            <person name="Varghese N."/>
            <person name="Submissions S."/>
        </authorList>
    </citation>
    <scope>NUCLEOTIDE SEQUENCE [LARGE SCALE GENOMIC DNA]</scope>
    <source>
        <strain evidence="9">Sac-22</strain>
    </source>
</reference>
<dbReference type="PANTHER" id="PTHR30352:SF13">
    <property type="entry name" value="GLYCYL-RADICAL ENZYME ACTIVATING ENZYME YJJW-RELATED"/>
    <property type="match status" value="1"/>
</dbReference>
<gene>
    <name evidence="8" type="ORF">SAMN05192549_104124</name>
</gene>
<dbReference type="InterPro" id="IPR034457">
    <property type="entry name" value="Organic_radical-activating"/>
</dbReference>
<dbReference type="NCBIfam" id="TIGR02495">
    <property type="entry name" value="NrdG2"/>
    <property type="match status" value="1"/>
</dbReference>
<dbReference type="GO" id="GO:0051539">
    <property type="term" value="F:4 iron, 4 sulfur cluster binding"/>
    <property type="evidence" value="ECO:0007669"/>
    <property type="project" value="UniProtKB-KW"/>
</dbReference>
<dbReference type="SUPFAM" id="SSF102114">
    <property type="entry name" value="Radical SAM enzymes"/>
    <property type="match status" value="1"/>
</dbReference>
<accession>A0A1M7NR64</accession>
<keyword evidence="2" id="KW-0004">4Fe-4S</keyword>
<dbReference type="Pfam" id="PF04055">
    <property type="entry name" value="Radical_SAM"/>
    <property type="match status" value="1"/>
</dbReference>
<dbReference type="PROSITE" id="PS51918">
    <property type="entry name" value="RADICAL_SAM"/>
    <property type="match status" value="1"/>
</dbReference>